<feature type="compositionally biased region" description="Basic residues" evidence="12">
    <location>
        <begin position="319"/>
        <end position="335"/>
    </location>
</feature>
<evidence type="ECO:0000256" key="11">
    <source>
        <dbReference type="PROSITE-ProRule" id="PRU00042"/>
    </source>
</evidence>
<dbReference type="Pfam" id="PF00096">
    <property type="entry name" value="zf-C2H2"/>
    <property type="match status" value="2"/>
</dbReference>
<dbReference type="SMART" id="SM00355">
    <property type="entry name" value="ZnF_C2H2"/>
    <property type="match status" value="4"/>
</dbReference>
<feature type="domain" description="C2H2-type" evidence="14">
    <location>
        <begin position="451"/>
        <end position="474"/>
    </location>
</feature>
<evidence type="ECO:0000256" key="3">
    <source>
        <dbReference type="ARBA" id="ARBA00022723"/>
    </source>
</evidence>
<gene>
    <name evidence="15" type="ORF">Q5P01_018504</name>
</gene>
<dbReference type="Proteomes" id="UP001187415">
    <property type="component" value="Unassembled WGS sequence"/>
</dbReference>
<dbReference type="SUPFAM" id="SSF54695">
    <property type="entry name" value="POZ domain"/>
    <property type="match status" value="1"/>
</dbReference>
<keyword evidence="3" id="KW-0479">Metal-binding</keyword>
<sequence length="596" mass="66064">MRFLQKEAKKKTTNTSNQSKREDKMEMLCFRLPGHGDLTLKHMNSLRSHQHFCDITIVASNNQTFRGHKVVLAACSPFLRDQFLLNPSSKLQVSMLYSSSVICDLLQSCYTGVLQFNPEEIVNYLTTASYLQMEHIVERCRGALKKYVQLKNPSPPKMTMEENQSRPVIVSGSVHSVASRPASRSSPTHAHSPVVCSVEENNSDMSAQGSSQRQDESTVLNEPCFKVNTSDEEEEARRHYAIIDACMAEQERMKRDKEEERDAPSYGTQDAFFSETDGVVIGEGGEYDLNQTEADLNTSTLAGEGLRTVKRRLSDPKVGRGRGRGRGRGFKRRKWVSSQEKRPTGIAHHQDLWYLATTGLGGGIGQDYSHEGLKTGTYISVELPRMDFGMDNNQGDKVSPMAVNSVNRYSLEESSCGAGEGSSGLTTVGANEGGDESVAVVGSTSSVAGPVICEHCGMTFPSAHSLAVHSRSTHLLYACPCCGKHFHHSANLTRHMAVHRGAGKTHQCPLCYKTFTQKSTLIDHMNLHSGERPHRCAYCHARFAHKPALRRHLKEQHGKTTGQNSLHEQEEIERARGAAGRIREEEQECLVTEQVA</sequence>
<dbReference type="PANTHER" id="PTHR46105:SF29">
    <property type="entry name" value="ZINC FINGER AND BTB DOMAIN CONTAINING 12"/>
    <property type="match status" value="1"/>
</dbReference>
<protein>
    <recommendedName>
        <fullName evidence="17">Zinc finger and BTB domain-containing protein 12</fullName>
    </recommendedName>
</protein>
<feature type="compositionally biased region" description="Basic and acidic residues" evidence="12">
    <location>
        <begin position="251"/>
        <end position="263"/>
    </location>
</feature>
<comment type="function">
    <text evidence="1">May be involved in transcriptional regulation.</text>
</comment>
<dbReference type="InterPro" id="IPR050457">
    <property type="entry name" value="ZnFinger_BTB_dom_contain"/>
</dbReference>
<evidence type="ECO:0000256" key="1">
    <source>
        <dbReference type="ARBA" id="ARBA00003767"/>
    </source>
</evidence>
<dbReference type="PROSITE" id="PS00028">
    <property type="entry name" value="ZINC_FINGER_C2H2_1"/>
    <property type="match status" value="4"/>
</dbReference>
<dbReference type="SMART" id="SM00225">
    <property type="entry name" value="BTB"/>
    <property type="match status" value="1"/>
</dbReference>
<evidence type="ECO:0000256" key="7">
    <source>
        <dbReference type="ARBA" id="ARBA00023015"/>
    </source>
</evidence>
<evidence type="ECO:0000256" key="6">
    <source>
        <dbReference type="ARBA" id="ARBA00022833"/>
    </source>
</evidence>
<dbReference type="GO" id="GO:0000978">
    <property type="term" value="F:RNA polymerase II cis-regulatory region sequence-specific DNA binding"/>
    <property type="evidence" value="ECO:0007669"/>
    <property type="project" value="TreeGrafter"/>
</dbReference>
<dbReference type="FunFam" id="3.30.160.60:FF:000100">
    <property type="entry name" value="Zinc finger 45-like"/>
    <property type="match status" value="2"/>
</dbReference>
<dbReference type="GO" id="GO:0008270">
    <property type="term" value="F:zinc ion binding"/>
    <property type="evidence" value="ECO:0007669"/>
    <property type="project" value="UniProtKB-KW"/>
</dbReference>
<dbReference type="InterPro" id="IPR036236">
    <property type="entry name" value="Znf_C2H2_sf"/>
</dbReference>
<keyword evidence="4" id="KW-0677">Repeat</keyword>
<dbReference type="InterPro" id="IPR013087">
    <property type="entry name" value="Znf_C2H2_type"/>
</dbReference>
<feature type="domain" description="C2H2-type" evidence="14">
    <location>
        <begin position="534"/>
        <end position="557"/>
    </location>
</feature>
<feature type="region of interest" description="Disordered" evidence="12">
    <location>
        <begin position="315"/>
        <end position="342"/>
    </location>
</feature>
<evidence type="ECO:0008006" key="17">
    <source>
        <dbReference type="Google" id="ProtNLM"/>
    </source>
</evidence>
<keyword evidence="16" id="KW-1185">Reference proteome</keyword>
<evidence type="ECO:0000256" key="4">
    <source>
        <dbReference type="ARBA" id="ARBA00022737"/>
    </source>
</evidence>
<proteinExistence type="predicted"/>
<evidence type="ECO:0000313" key="15">
    <source>
        <dbReference type="EMBL" id="KAK2830573.1"/>
    </source>
</evidence>
<feature type="compositionally biased region" description="Basic and acidic residues" evidence="12">
    <location>
        <begin position="567"/>
        <end position="580"/>
    </location>
</feature>
<evidence type="ECO:0000313" key="16">
    <source>
        <dbReference type="Proteomes" id="UP001187415"/>
    </source>
</evidence>
<dbReference type="SUPFAM" id="SSF57667">
    <property type="entry name" value="beta-beta-alpha zinc fingers"/>
    <property type="match status" value="2"/>
</dbReference>
<dbReference type="InterPro" id="IPR000210">
    <property type="entry name" value="BTB/POZ_dom"/>
</dbReference>
<accession>A0AA88SE54</accession>
<keyword evidence="6" id="KW-0862">Zinc</keyword>
<feature type="domain" description="BTB" evidence="13">
    <location>
        <begin position="53"/>
        <end position="118"/>
    </location>
</feature>
<evidence type="ECO:0000259" key="14">
    <source>
        <dbReference type="PROSITE" id="PS50157"/>
    </source>
</evidence>
<dbReference type="PROSITE" id="PS50097">
    <property type="entry name" value="BTB"/>
    <property type="match status" value="1"/>
</dbReference>
<keyword evidence="5 11" id="KW-0863">Zinc-finger</keyword>
<feature type="region of interest" description="Disordered" evidence="12">
    <location>
        <begin position="1"/>
        <end position="21"/>
    </location>
</feature>
<organism evidence="15 16">
    <name type="scientific">Channa striata</name>
    <name type="common">Snakehead murrel</name>
    <name type="synonym">Ophicephalus striatus</name>
    <dbReference type="NCBI Taxonomy" id="64152"/>
    <lineage>
        <taxon>Eukaryota</taxon>
        <taxon>Metazoa</taxon>
        <taxon>Chordata</taxon>
        <taxon>Craniata</taxon>
        <taxon>Vertebrata</taxon>
        <taxon>Euteleostomi</taxon>
        <taxon>Actinopterygii</taxon>
        <taxon>Neopterygii</taxon>
        <taxon>Teleostei</taxon>
        <taxon>Neoteleostei</taxon>
        <taxon>Acanthomorphata</taxon>
        <taxon>Anabantaria</taxon>
        <taxon>Anabantiformes</taxon>
        <taxon>Channoidei</taxon>
        <taxon>Channidae</taxon>
        <taxon>Channa</taxon>
    </lineage>
</organism>
<dbReference type="GO" id="GO:0000981">
    <property type="term" value="F:DNA-binding transcription factor activity, RNA polymerase II-specific"/>
    <property type="evidence" value="ECO:0007669"/>
    <property type="project" value="TreeGrafter"/>
</dbReference>
<keyword evidence="8" id="KW-0238">DNA-binding</keyword>
<dbReference type="Pfam" id="PF00651">
    <property type="entry name" value="BTB"/>
    <property type="match status" value="1"/>
</dbReference>
<name>A0AA88SE54_CHASR</name>
<dbReference type="EMBL" id="JAUPFM010000014">
    <property type="protein sequence ID" value="KAK2830573.1"/>
    <property type="molecule type" value="Genomic_DNA"/>
</dbReference>
<dbReference type="PROSITE" id="PS50157">
    <property type="entry name" value="ZINC_FINGER_C2H2_2"/>
    <property type="match status" value="4"/>
</dbReference>
<keyword evidence="10" id="KW-0539">Nucleus</keyword>
<dbReference type="PANTHER" id="PTHR46105">
    <property type="entry name" value="AGAP004733-PA"/>
    <property type="match status" value="1"/>
</dbReference>
<evidence type="ECO:0000256" key="12">
    <source>
        <dbReference type="SAM" id="MobiDB-lite"/>
    </source>
</evidence>
<evidence type="ECO:0000256" key="8">
    <source>
        <dbReference type="ARBA" id="ARBA00023125"/>
    </source>
</evidence>
<evidence type="ECO:0000256" key="2">
    <source>
        <dbReference type="ARBA" id="ARBA00004123"/>
    </source>
</evidence>
<comment type="caution">
    <text evidence="15">The sequence shown here is derived from an EMBL/GenBank/DDBJ whole genome shotgun (WGS) entry which is preliminary data.</text>
</comment>
<evidence type="ECO:0000256" key="9">
    <source>
        <dbReference type="ARBA" id="ARBA00023163"/>
    </source>
</evidence>
<feature type="region of interest" description="Disordered" evidence="12">
    <location>
        <begin position="552"/>
        <end position="580"/>
    </location>
</feature>
<dbReference type="Gene3D" id="3.30.160.60">
    <property type="entry name" value="Classic Zinc Finger"/>
    <property type="match status" value="3"/>
</dbReference>
<feature type="region of interest" description="Disordered" evidence="12">
    <location>
        <begin position="251"/>
        <end position="275"/>
    </location>
</feature>
<evidence type="ECO:0000259" key="13">
    <source>
        <dbReference type="PROSITE" id="PS50097"/>
    </source>
</evidence>
<evidence type="ECO:0000256" key="5">
    <source>
        <dbReference type="ARBA" id="ARBA00022771"/>
    </source>
</evidence>
<feature type="domain" description="C2H2-type" evidence="14">
    <location>
        <begin position="506"/>
        <end position="533"/>
    </location>
</feature>
<evidence type="ECO:0000256" key="10">
    <source>
        <dbReference type="ARBA" id="ARBA00023242"/>
    </source>
</evidence>
<keyword evidence="7" id="KW-0805">Transcription regulation</keyword>
<keyword evidence="9" id="KW-0804">Transcription</keyword>
<reference evidence="15" key="1">
    <citation type="submission" date="2023-07" db="EMBL/GenBank/DDBJ databases">
        <title>Chromosome-level Genome Assembly of Striped Snakehead (Channa striata).</title>
        <authorList>
            <person name="Liu H."/>
        </authorList>
    </citation>
    <scope>NUCLEOTIDE SEQUENCE</scope>
    <source>
        <strain evidence="15">Gz</strain>
        <tissue evidence="15">Muscle</tissue>
    </source>
</reference>
<comment type="subcellular location">
    <subcellularLocation>
        <location evidence="2">Nucleus</location>
    </subcellularLocation>
</comment>
<feature type="domain" description="C2H2-type" evidence="14">
    <location>
        <begin position="477"/>
        <end position="504"/>
    </location>
</feature>
<dbReference type="AlphaFoldDB" id="A0AA88SE54"/>
<dbReference type="Gene3D" id="3.30.710.10">
    <property type="entry name" value="Potassium Channel Kv1.1, Chain A"/>
    <property type="match status" value="1"/>
</dbReference>
<dbReference type="InterPro" id="IPR011333">
    <property type="entry name" value="SKP1/BTB/POZ_sf"/>
</dbReference>